<evidence type="ECO:0000313" key="3">
    <source>
        <dbReference type="Proteomes" id="UP000674318"/>
    </source>
</evidence>
<keyword evidence="1" id="KW-0812">Transmembrane</keyword>
<keyword evidence="1" id="KW-1133">Transmembrane helix</keyword>
<name>A0A836HKL9_9TRYP</name>
<feature type="transmembrane region" description="Helical" evidence="1">
    <location>
        <begin position="216"/>
        <end position="233"/>
    </location>
</feature>
<keyword evidence="1" id="KW-0472">Membrane</keyword>
<keyword evidence="3" id="KW-1185">Reference proteome</keyword>
<feature type="transmembrane region" description="Helical" evidence="1">
    <location>
        <begin position="137"/>
        <end position="160"/>
    </location>
</feature>
<organism evidence="2 3">
    <name type="scientific">Porcisia hertigi</name>
    <dbReference type="NCBI Taxonomy" id="2761500"/>
    <lineage>
        <taxon>Eukaryota</taxon>
        <taxon>Discoba</taxon>
        <taxon>Euglenozoa</taxon>
        <taxon>Kinetoplastea</taxon>
        <taxon>Metakinetoplastina</taxon>
        <taxon>Trypanosomatida</taxon>
        <taxon>Trypanosomatidae</taxon>
        <taxon>Leishmaniinae</taxon>
        <taxon>Porcisia</taxon>
    </lineage>
</organism>
<dbReference type="Proteomes" id="UP000674318">
    <property type="component" value="Unassembled WGS sequence"/>
</dbReference>
<evidence type="ECO:0000313" key="2">
    <source>
        <dbReference type="EMBL" id="KAG5501582.1"/>
    </source>
</evidence>
<dbReference type="KEGG" id="phet:94289492"/>
<accession>A0A836HKL9</accession>
<comment type="caution">
    <text evidence="2">The sequence shown here is derived from an EMBL/GenBank/DDBJ whole genome shotgun (WGS) entry which is preliminary data.</text>
</comment>
<protein>
    <submittedName>
        <fullName evidence="2">Uncharacterized protein</fullName>
    </submittedName>
</protein>
<dbReference type="AlphaFoldDB" id="A0A836HKL9"/>
<proteinExistence type="predicted"/>
<sequence>MDQCAVSEWSVVGTFRKRPVPQGPIVDFTSDVTHRNYLDNTDAPVLLYEAKADEGHQQARVPRYMARKIAIPQPSLRKMKVVSLAPPRPADTGARSHDDFFFVDCPEPPSAPSHHRDGVHRHTPLVVGTIFPTPLQWAFLLPFAVFLADLLLLVVSLTTYKLEKKLTAACCVLVLVPDAWAFFLFFKRGIYSLTIAVHLLLWPNIALLYLQPFVSQFYMIHFLSTTLMVLYCLRIRASTYMTFCTLR</sequence>
<dbReference type="RefSeq" id="XP_067756205.1">
    <property type="nucleotide sequence ID" value="XM_067899415.1"/>
</dbReference>
<dbReference type="EMBL" id="JAFJZO010000027">
    <property type="protein sequence ID" value="KAG5501582.1"/>
    <property type="molecule type" value="Genomic_DNA"/>
</dbReference>
<dbReference type="GeneID" id="94289492"/>
<reference evidence="2 3" key="1">
    <citation type="submission" date="2021-02" db="EMBL/GenBank/DDBJ databases">
        <title>Porcisia hertigi Genome sequencing and assembly.</title>
        <authorList>
            <person name="Almutairi H."/>
            <person name="Gatherer D."/>
        </authorList>
    </citation>
    <scope>NUCLEOTIDE SEQUENCE [LARGE SCALE GENOMIC DNA]</scope>
    <source>
        <strain evidence="2 3">C119</strain>
    </source>
</reference>
<dbReference type="OrthoDB" id="270291at2759"/>
<gene>
    <name evidence="2" type="ORF">JKF63_03412</name>
</gene>
<evidence type="ECO:0000256" key="1">
    <source>
        <dbReference type="SAM" id="Phobius"/>
    </source>
</evidence>